<comment type="caution">
    <text evidence="3">The sequence shown here is derived from an EMBL/GenBank/DDBJ whole genome shotgun (WGS) entry which is preliminary data.</text>
</comment>
<organism evidence="3 4">
    <name type="scientific">Coilia grayii</name>
    <name type="common">Gray's grenadier anchovy</name>
    <dbReference type="NCBI Taxonomy" id="363190"/>
    <lineage>
        <taxon>Eukaryota</taxon>
        <taxon>Metazoa</taxon>
        <taxon>Chordata</taxon>
        <taxon>Craniata</taxon>
        <taxon>Vertebrata</taxon>
        <taxon>Euteleostomi</taxon>
        <taxon>Actinopterygii</taxon>
        <taxon>Neopterygii</taxon>
        <taxon>Teleostei</taxon>
        <taxon>Clupei</taxon>
        <taxon>Clupeiformes</taxon>
        <taxon>Clupeoidei</taxon>
        <taxon>Engraulidae</taxon>
        <taxon>Coilinae</taxon>
        <taxon>Coilia</taxon>
    </lineage>
</organism>
<evidence type="ECO:0000313" key="3">
    <source>
        <dbReference type="EMBL" id="KAL2103382.1"/>
    </source>
</evidence>
<dbReference type="InterPro" id="IPR013665">
    <property type="entry name" value="Sfi1_dom"/>
</dbReference>
<protein>
    <recommendedName>
        <fullName evidence="2">Sfi1 spindle body domain-containing protein</fullName>
    </recommendedName>
</protein>
<name>A0ABD1KW52_9TELE</name>
<evidence type="ECO:0000313" key="4">
    <source>
        <dbReference type="Proteomes" id="UP001591681"/>
    </source>
</evidence>
<dbReference type="EMBL" id="JBHFQA010000001">
    <property type="protein sequence ID" value="KAL2103382.1"/>
    <property type="molecule type" value="Genomic_DNA"/>
</dbReference>
<gene>
    <name evidence="3" type="ORF">ACEWY4_000250</name>
</gene>
<feature type="domain" description="Sfi1 spindle body" evidence="2">
    <location>
        <begin position="577"/>
        <end position="803"/>
    </location>
</feature>
<accession>A0ABD1KW52</accession>
<dbReference type="AlphaFoldDB" id="A0ABD1KW52"/>
<dbReference type="Pfam" id="PF08457">
    <property type="entry name" value="Sfi1"/>
    <property type="match status" value="1"/>
</dbReference>
<dbReference type="Proteomes" id="UP001591681">
    <property type="component" value="Unassembled WGS sequence"/>
</dbReference>
<proteinExistence type="predicted"/>
<keyword evidence="4" id="KW-1185">Reference proteome</keyword>
<evidence type="ECO:0000259" key="2">
    <source>
        <dbReference type="Pfam" id="PF08457"/>
    </source>
</evidence>
<evidence type="ECO:0000256" key="1">
    <source>
        <dbReference type="SAM" id="MobiDB-lite"/>
    </source>
</evidence>
<sequence length="1025" mass="121845">MRTSSTVRVYPWPTARVLKRWRRWSHQHCLLRLAISLQQLLSQRTLAVAFGRWCAARAEAEARRRQEEQVRTLQDRRRQQGALWRWRRALSTRRGLIHRQEKNQRSLLSKCVKAWRDLVQRGAKVSFFLDLRQARRVKHSFQCWRNATELCIQHKQLLLKLMFTRQHNFLQSRDGYSVMVHPLQMKDSRTLDEMCGSLFLQKTLYTWRKNAQKMLKARGLQQCTTLNICIRNQGSGEGCPGQDAASGPRYGLCPVEECDPQQQRHEAPRRASHTHTRTHTPQTGFHCLEEGDGEEHGSSRTQGPKLAGAQCVCVEEVCVSKEEVFGFEGEGSRVPLQQTPEIYFLLLETPVTKMGITLGIKSMGMKTSVCVSGMGELCRLLWECERVRKRRMKSAALRVWAEALEKQQRARHTHQQTLMRSSLQCWQQHVQHSVCVRAVCVWLQGMREERSLRWGLGVWRGRLRLRLRRRAHVWQSVGAVAVVWRERALESRAQRHSEGRIKLLATQCLTAWRSYTTNVCVERVLVCELEEKRKRRTKSRTLTAWRRAAQMRWAEQHYHSRLLGGAMRHWRSSRIGRRRSRRRALVAVSAWRWRMFQNRELMEKAQEFEWQHRIATVSHCFSRWSTAYTHTHISQEFHRRVLCKRVLLGWHGYTVTTQRNQYQEARFQCAREERLVRGCFSRWRGALWQAGVRQAALEQKLGQHSRRQMVRALQYWRAATRGSAAQKRHSRSVLQQCFNMWRESTEKLCVAGCVRAEHERMAAREALISWLLWAKEHRAQRMMKEAVCLWLDGRRVSRSFHEWVTAYQRHQVSLQHHRTALLHRMFQGWSSVSERSEQLFEVMHASVCETLMRQVFQAWRRAALSQRAVRVCVARVCETRRRGLLREALNTWREKFQNHHRRMVVLCKGVFSHWLQFVQRRRTKREAQRQHTLMQQYWCVWRVCVRERMFHKRRLQLYWGCWKSRTATSLIISTLHNDSVQKKAWLVWRKRKVQNRVAESFNISLNRSLLLMAFNEWRTRALHTG</sequence>
<reference evidence="3 4" key="1">
    <citation type="submission" date="2024-09" db="EMBL/GenBank/DDBJ databases">
        <title>A chromosome-level genome assembly of Gray's grenadier anchovy, Coilia grayii.</title>
        <authorList>
            <person name="Fu Z."/>
        </authorList>
    </citation>
    <scope>NUCLEOTIDE SEQUENCE [LARGE SCALE GENOMIC DNA]</scope>
    <source>
        <strain evidence="3">G4</strain>
        <tissue evidence="3">Muscle</tissue>
    </source>
</reference>
<feature type="region of interest" description="Disordered" evidence="1">
    <location>
        <begin position="261"/>
        <end position="302"/>
    </location>
</feature>